<dbReference type="FunCoup" id="Q0EX91">
    <property type="interactions" value="456"/>
</dbReference>
<evidence type="ECO:0000256" key="1">
    <source>
        <dbReference type="ARBA" id="ARBA00001933"/>
    </source>
</evidence>
<dbReference type="eggNOG" id="COG0079">
    <property type="taxonomic scope" value="Bacteria"/>
</dbReference>
<dbReference type="UniPathway" id="UPA00031">
    <property type="reaction ID" value="UER00012"/>
</dbReference>
<dbReference type="AlphaFoldDB" id="Q0EX91"/>
<dbReference type="CDD" id="cd00609">
    <property type="entry name" value="AAT_like"/>
    <property type="match status" value="1"/>
</dbReference>
<evidence type="ECO:0000256" key="8">
    <source>
        <dbReference type="ARBA" id="ARBA00022898"/>
    </source>
</evidence>
<evidence type="ECO:0000256" key="4">
    <source>
        <dbReference type="ARBA" id="ARBA00011738"/>
    </source>
</evidence>
<keyword evidence="5 11" id="KW-0032">Aminotransferase</keyword>
<dbReference type="NCBIfam" id="TIGR01141">
    <property type="entry name" value="hisC"/>
    <property type="match status" value="1"/>
</dbReference>
<comment type="subunit">
    <text evidence="4 11">Homodimer.</text>
</comment>
<proteinExistence type="inferred from homology"/>
<dbReference type="Gene3D" id="3.40.640.10">
    <property type="entry name" value="Type I PLP-dependent aspartate aminotransferase-like (Major domain)"/>
    <property type="match status" value="1"/>
</dbReference>
<reference evidence="13 14" key="1">
    <citation type="submission" date="2006-09" db="EMBL/GenBank/DDBJ databases">
        <authorList>
            <person name="Emerson D."/>
            <person name="Ferriera S."/>
            <person name="Johnson J."/>
            <person name="Kravitz S."/>
            <person name="Halpern A."/>
            <person name="Remington K."/>
            <person name="Beeson K."/>
            <person name="Tran B."/>
            <person name="Rogers Y.-H."/>
            <person name="Friedman R."/>
            <person name="Venter J.C."/>
        </authorList>
    </citation>
    <scope>NUCLEOTIDE SEQUENCE [LARGE SCALE GENOMIC DNA]</scope>
    <source>
        <strain evidence="13 14">PV-1</strain>
    </source>
</reference>
<dbReference type="InterPro" id="IPR004839">
    <property type="entry name" value="Aminotransferase_I/II_large"/>
</dbReference>
<dbReference type="Gene3D" id="3.90.1150.10">
    <property type="entry name" value="Aspartate Aminotransferase, domain 1"/>
    <property type="match status" value="1"/>
</dbReference>
<name>Q0EX91_9PROT</name>
<dbReference type="STRING" id="314344.AL013_02980"/>
<dbReference type="Proteomes" id="UP000005297">
    <property type="component" value="Unassembled WGS sequence"/>
</dbReference>
<dbReference type="GO" id="GO:0000105">
    <property type="term" value="P:L-histidine biosynthetic process"/>
    <property type="evidence" value="ECO:0007669"/>
    <property type="project" value="UniProtKB-UniRule"/>
</dbReference>
<dbReference type="InterPro" id="IPR015424">
    <property type="entry name" value="PyrdxlP-dep_Trfase"/>
</dbReference>
<dbReference type="GO" id="GO:0004400">
    <property type="term" value="F:histidinol-phosphate transaminase activity"/>
    <property type="evidence" value="ECO:0007669"/>
    <property type="project" value="UniProtKB-UniRule"/>
</dbReference>
<keyword evidence="14" id="KW-1185">Reference proteome</keyword>
<comment type="catalytic activity">
    <reaction evidence="10 11">
        <text>L-histidinol phosphate + 2-oxoglutarate = 3-(imidazol-4-yl)-2-oxopropyl phosphate + L-glutamate</text>
        <dbReference type="Rhea" id="RHEA:23744"/>
        <dbReference type="ChEBI" id="CHEBI:16810"/>
        <dbReference type="ChEBI" id="CHEBI:29985"/>
        <dbReference type="ChEBI" id="CHEBI:57766"/>
        <dbReference type="ChEBI" id="CHEBI:57980"/>
        <dbReference type="EC" id="2.6.1.9"/>
    </reaction>
</comment>
<evidence type="ECO:0000256" key="6">
    <source>
        <dbReference type="ARBA" id="ARBA00022605"/>
    </source>
</evidence>
<accession>Q0EX91</accession>
<comment type="similarity">
    <text evidence="3 11">Belongs to the class-II pyridoxal-phosphate-dependent aminotransferase family. Histidinol-phosphate aminotransferase subfamily.</text>
</comment>
<feature type="modified residue" description="N6-(pyridoxal phosphate)lysine" evidence="11">
    <location>
        <position position="186"/>
    </location>
</feature>
<evidence type="ECO:0000256" key="3">
    <source>
        <dbReference type="ARBA" id="ARBA00007970"/>
    </source>
</evidence>
<comment type="pathway">
    <text evidence="2 11">Amino-acid biosynthesis; L-histidine biosynthesis; L-histidine from 5-phospho-alpha-D-ribose 1-diphosphate: step 7/9.</text>
</comment>
<dbReference type="GO" id="GO:0030170">
    <property type="term" value="F:pyridoxal phosphate binding"/>
    <property type="evidence" value="ECO:0007669"/>
    <property type="project" value="InterPro"/>
</dbReference>
<evidence type="ECO:0000256" key="5">
    <source>
        <dbReference type="ARBA" id="ARBA00022576"/>
    </source>
</evidence>
<gene>
    <name evidence="11" type="primary">hisC</name>
    <name evidence="13" type="ORF">SPV1_08176</name>
</gene>
<organism evidence="13 14">
    <name type="scientific">Mariprofundus ferrooxydans PV-1</name>
    <dbReference type="NCBI Taxonomy" id="314345"/>
    <lineage>
        <taxon>Bacteria</taxon>
        <taxon>Pseudomonadati</taxon>
        <taxon>Pseudomonadota</taxon>
        <taxon>Candidatius Mariprofundia</taxon>
        <taxon>Mariprofundales</taxon>
        <taxon>Mariprofundaceae</taxon>
        <taxon>Mariprofundus</taxon>
    </lineage>
</organism>
<protein>
    <recommendedName>
        <fullName evidence="11">Histidinol-phosphate aminotransferase</fullName>
        <ecNumber evidence="11">2.6.1.9</ecNumber>
    </recommendedName>
    <alternativeName>
        <fullName evidence="11">Imidazole acetol-phosphate transaminase</fullName>
    </alternativeName>
</protein>
<evidence type="ECO:0000259" key="12">
    <source>
        <dbReference type="Pfam" id="PF00155"/>
    </source>
</evidence>
<dbReference type="InterPro" id="IPR005861">
    <property type="entry name" value="HisP_aminotrans"/>
</dbReference>
<evidence type="ECO:0000256" key="2">
    <source>
        <dbReference type="ARBA" id="ARBA00005011"/>
    </source>
</evidence>
<evidence type="ECO:0000313" key="14">
    <source>
        <dbReference type="Proteomes" id="UP000005297"/>
    </source>
</evidence>
<keyword evidence="8 11" id="KW-0663">Pyridoxal phosphate</keyword>
<comment type="caution">
    <text evidence="13">The sequence shown here is derived from an EMBL/GenBank/DDBJ whole genome shotgun (WGS) entry which is preliminary data.</text>
</comment>
<evidence type="ECO:0000256" key="9">
    <source>
        <dbReference type="ARBA" id="ARBA00023102"/>
    </source>
</evidence>
<feature type="domain" description="Aminotransferase class I/classII large" evidence="12">
    <location>
        <begin position="1"/>
        <end position="320"/>
    </location>
</feature>
<evidence type="ECO:0000256" key="11">
    <source>
        <dbReference type="HAMAP-Rule" id="MF_01023"/>
    </source>
</evidence>
<evidence type="ECO:0000313" key="13">
    <source>
        <dbReference type="EMBL" id="EAU53899.1"/>
    </source>
</evidence>
<dbReference type="InterPro" id="IPR015422">
    <property type="entry name" value="PyrdxlP-dep_Trfase_small"/>
</dbReference>
<dbReference type="Pfam" id="PF00155">
    <property type="entry name" value="Aminotran_1_2"/>
    <property type="match status" value="1"/>
</dbReference>
<dbReference type="PANTHER" id="PTHR42885:SF2">
    <property type="entry name" value="HISTIDINOL-PHOSPHATE AMINOTRANSFERASE"/>
    <property type="match status" value="1"/>
</dbReference>
<keyword evidence="6 11" id="KW-0028">Amino-acid biosynthesis</keyword>
<dbReference type="EC" id="2.6.1.9" evidence="11"/>
<keyword evidence="9 11" id="KW-0368">Histidine biosynthesis</keyword>
<comment type="cofactor">
    <cofactor evidence="1 11">
        <name>pyridoxal 5'-phosphate</name>
        <dbReference type="ChEBI" id="CHEBI:597326"/>
    </cofactor>
</comment>
<keyword evidence="7 11" id="KW-0808">Transferase</keyword>
<dbReference type="SUPFAM" id="SSF53383">
    <property type="entry name" value="PLP-dependent transferases"/>
    <property type="match status" value="1"/>
</dbReference>
<sequence>MIKLDAMENPYDLPEQLRHDWLQHLAGVNLNRYPDADMLPLRRKIAKRDGVDPEQVLLGNGSDEIIQMLLLATNPGTCVVPRPTFVMYDMISRWLKRPVASAPLRADFSLDADHFLQVCAREKAEIAFLACPNNPTGNLWDEETISRIARGLNGQLVIDEAYGPFAERAHTHLISSNVMVLRTFSKLGWAGLRLGYLLGDADQIAHLNKVRMPYNINALTQASAEFLLDHFDVFEQQAAVIRSERERLHKALARIKALTVFPSQTNFLLVRVPDAAAVFTGLKQAGILIKSMHGADPMLAQCVRITVGTTEENDAVIAALKEMSL</sequence>
<dbReference type="InterPro" id="IPR015421">
    <property type="entry name" value="PyrdxlP-dep_Trfase_major"/>
</dbReference>
<dbReference type="HOGENOM" id="CLU_017584_3_1_0"/>
<evidence type="ECO:0000256" key="7">
    <source>
        <dbReference type="ARBA" id="ARBA00022679"/>
    </source>
</evidence>
<evidence type="ECO:0000256" key="10">
    <source>
        <dbReference type="ARBA" id="ARBA00047481"/>
    </source>
</evidence>
<dbReference type="PANTHER" id="PTHR42885">
    <property type="entry name" value="HISTIDINOL-PHOSPHATE AMINOTRANSFERASE-RELATED"/>
    <property type="match status" value="1"/>
</dbReference>
<dbReference type="HAMAP" id="MF_01023">
    <property type="entry name" value="HisC_aminotrans_2"/>
    <property type="match status" value="1"/>
</dbReference>
<dbReference type="EMBL" id="AATS01000015">
    <property type="protein sequence ID" value="EAU53899.1"/>
    <property type="molecule type" value="Genomic_DNA"/>
</dbReference>
<dbReference type="InParanoid" id="Q0EX91"/>